<dbReference type="Gene3D" id="1.20.5.4130">
    <property type="match status" value="1"/>
</dbReference>
<dbReference type="Pfam" id="PF18052">
    <property type="entry name" value="Rx_N"/>
    <property type="match status" value="1"/>
</dbReference>
<name>M8BUR1_AEGTA</name>
<evidence type="ECO:0000313" key="11">
    <source>
        <dbReference type="EnsemblPlants" id="EMT25563"/>
    </source>
</evidence>
<evidence type="ECO:0000259" key="8">
    <source>
        <dbReference type="Pfam" id="PF18052"/>
    </source>
</evidence>
<keyword evidence="4" id="KW-0547">Nucleotide-binding</keyword>
<evidence type="ECO:0000259" key="10">
    <source>
        <dbReference type="Pfam" id="PF23598"/>
    </source>
</evidence>
<dbReference type="PANTHER" id="PTHR23155:SF1135">
    <property type="entry name" value="OS08G0246300 PROTEIN"/>
    <property type="match status" value="1"/>
</dbReference>
<feature type="domain" description="NB-ARC" evidence="7">
    <location>
        <begin position="188"/>
        <end position="360"/>
    </location>
</feature>
<dbReference type="Pfam" id="PF00931">
    <property type="entry name" value="NB-ARC"/>
    <property type="match status" value="2"/>
</dbReference>
<dbReference type="InterPro" id="IPR044974">
    <property type="entry name" value="Disease_R_plants"/>
</dbReference>
<sequence length="1222" mass="138754">MADIVLGLTKSVVEGTLSKVKSAIEEEAGLKVRVQHDLVSITGEFEMMQSFLNAVDREQVQNNVVRTWVRQLRDLAYDVEDCIEFVIHVDNKSSTWWRRLLPSCMVAVPPLDEAVSDVKQLKARVEDVSQRNMRYNLISDPGNKPAITQQQPSAISGAAAFDMLLEARDNARNQCGLWDLAELITRNDEDLQIISVWGTRGNLGTTSIIRKAYEDPEICQNFTYRGWVKLMHPFDPHKFIWSLLSQFITNSHRQQGDVVDVDTLWTEIEAATEMQGGHIKNFINRVNKNKYLIVLEDLPTMVEWDIIRIYLPDIKNGSRIVVSTQQFEIASLCTGHPYRVSELKKFSDEHSVCVFFKEVSPSLGDEDEETYRAMSSYEGSEHYGYEGEEISLVMPTNEMSAEDELKHTWGLPFKKDLNSKRVEADIWKKKFQPVGRKMEKRDLSFMLFQPAKGRKEVISVWGIAGVGKSALVRMVYYEDIQNYNRFNKYGWINVSHPFNLRDFSRSLLSDLDPEALQGKGTSDFGMMGIKDPIQECYKLLHEDKCLVVIDGLQSTDEWDLIKAALPNGPSKSCVIVVTDEASIATHCAVPDDAVFNVKGLEADEALELFKQVYAETERFDIDPDMMEQAKPILNKCGGLPEVIVAVGGYLATKTNMDMWLNLNDSFMHQLETNPGFDSLRGLLTWMHSYFRTCLDSLKPCIFYLSIFPRGQCIRRRRLVRRWITEGYSRDTDINTAEEDGEGFFSKLVDLSIIQDPSQAATEIYRSKGMRIALCQVNGFVREYIVSRPMEENLVFVLEGRCSVNSQRTGRHLAIRSSWDRDINVFESIDFSRLRSLTVFGRWESFFISANMRLLRVLDLEDTSDLTDNDLEKIGKVLPRLKFLSLRGCRKVSHLPSSLGDLRQLQTLDVRHTSIVRLPPAIIKLQKLQYIRAGSTIPISDGTADKPSTPCVMVSWLSELCRRPLVCGVVAPMRIGKLTNLHTLGVVNVRVAGGKAILKELKKLTQLRKLGVSGISRKNNQEFCAAVSGHGHLESLTVWLEKHNHGCLDDIFPHPENLQSLKLYGLTDKLPVWIKQLHNLTKLNLEMMILGREDTEILGDLPNLVILRLLIKPIQDGQLRFCPKPEKADSSVFVSLHVLEIACNSSLHVRFKLLAMPHLELLKIRCGDGMSSRISGLEHLYYLKEVSVNGSCDMELQEDLQSQLDKHSRSNKPVLKLETVSAK</sequence>
<dbReference type="Gene3D" id="3.80.10.10">
    <property type="entry name" value="Ribonuclease Inhibitor"/>
    <property type="match status" value="1"/>
</dbReference>
<proteinExistence type="inferred from homology"/>
<dbReference type="InterPro" id="IPR055414">
    <property type="entry name" value="LRR_R13L4/SHOC2-like"/>
</dbReference>
<feature type="domain" description="Disease resistance R13L4/SHOC-2-like LRR" evidence="10">
    <location>
        <begin position="967"/>
        <end position="1200"/>
    </location>
</feature>
<protein>
    <submittedName>
        <fullName evidence="11">Putative disease resistance RPP8-like protein 2</fullName>
    </submittedName>
</protein>
<dbReference type="PANTHER" id="PTHR23155">
    <property type="entry name" value="DISEASE RESISTANCE PROTEIN RP"/>
    <property type="match status" value="1"/>
</dbReference>
<dbReference type="SUPFAM" id="SSF52540">
    <property type="entry name" value="P-loop containing nucleoside triphosphate hydrolases"/>
    <property type="match status" value="2"/>
</dbReference>
<keyword evidence="2" id="KW-0433">Leucine-rich repeat</keyword>
<dbReference type="CDD" id="cd14798">
    <property type="entry name" value="RX-CC_like"/>
    <property type="match status" value="1"/>
</dbReference>
<dbReference type="Pfam" id="PF23598">
    <property type="entry name" value="LRR_14"/>
    <property type="match status" value="2"/>
</dbReference>
<dbReference type="InterPro" id="IPR002182">
    <property type="entry name" value="NB-ARC"/>
</dbReference>
<dbReference type="InterPro" id="IPR042197">
    <property type="entry name" value="Apaf_helical"/>
</dbReference>
<dbReference type="InterPro" id="IPR058922">
    <property type="entry name" value="WHD_DRP"/>
</dbReference>
<comment type="similarity">
    <text evidence="1">Belongs to the disease resistance NB-LRR family.</text>
</comment>
<evidence type="ECO:0000256" key="6">
    <source>
        <dbReference type="ARBA" id="ARBA00023054"/>
    </source>
</evidence>
<reference evidence="11" key="1">
    <citation type="submission" date="2015-06" db="UniProtKB">
        <authorList>
            <consortium name="EnsemblPlants"/>
        </authorList>
    </citation>
    <scope>IDENTIFICATION</scope>
</reference>
<dbReference type="Gene3D" id="1.10.8.430">
    <property type="entry name" value="Helical domain of apoptotic protease-activating factors"/>
    <property type="match status" value="1"/>
</dbReference>
<dbReference type="GO" id="GO:0043531">
    <property type="term" value="F:ADP binding"/>
    <property type="evidence" value="ECO:0007669"/>
    <property type="project" value="InterPro"/>
</dbReference>
<dbReference type="GO" id="GO:0098542">
    <property type="term" value="P:defense response to other organism"/>
    <property type="evidence" value="ECO:0007669"/>
    <property type="project" value="TreeGrafter"/>
</dbReference>
<dbReference type="SUPFAM" id="SSF52058">
    <property type="entry name" value="L domain-like"/>
    <property type="match status" value="1"/>
</dbReference>
<dbReference type="InterPro" id="IPR027417">
    <property type="entry name" value="P-loop_NTPase"/>
</dbReference>
<dbReference type="InterPro" id="IPR032675">
    <property type="entry name" value="LRR_dom_sf"/>
</dbReference>
<dbReference type="Gene3D" id="3.40.50.300">
    <property type="entry name" value="P-loop containing nucleotide triphosphate hydrolases"/>
    <property type="match status" value="2"/>
</dbReference>
<dbReference type="InterPro" id="IPR041118">
    <property type="entry name" value="Rx_N"/>
</dbReference>
<feature type="domain" description="Disease resistance N-terminal" evidence="8">
    <location>
        <begin position="12"/>
        <end position="94"/>
    </location>
</feature>
<accession>M8BUR1</accession>
<dbReference type="PRINTS" id="PR00364">
    <property type="entry name" value="DISEASERSIST"/>
</dbReference>
<evidence type="ECO:0000259" key="7">
    <source>
        <dbReference type="Pfam" id="PF00931"/>
    </source>
</evidence>
<evidence type="ECO:0000256" key="2">
    <source>
        <dbReference type="ARBA" id="ARBA00022614"/>
    </source>
</evidence>
<dbReference type="Pfam" id="PF23559">
    <property type="entry name" value="WHD_DRP"/>
    <property type="match status" value="1"/>
</dbReference>
<dbReference type="OMA" id="GQANNNV"/>
<feature type="domain" description="Disease resistance R13L4/SHOC-2-like LRR" evidence="10">
    <location>
        <begin position="833"/>
        <end position="938"/>
    </location>
</feature>
<evidence type="ECO:0000259" key="9">
    <source>
        <dbReference type="Pfam" id="PF23559"/>
    </source>
</evidence>
<dbReference type="EnsemblPlants" id="EMT25563">
    <property type="protein sequence ID" value="EMT25563"/>
    <property type="gene ID" value="F775_19087"/>
</dbReference>
<keyword evidence="3" id="KW-0677">Repeat</keyword>
<dbReference type="InterPro" id="IPR038005">
    <property type="entry name" value="RX-like_CC"/>
</dbReference>
<keyword evidence="6" id="KW-0175">Coiled coil</keyword>
<feature type="domain" description="NB-ARC" evidence="7">
    <location>
        <begin position="452"/>
        <end position="613"/>
    </location>
</feature>
<evidence type="ECO:0000256" key="3">
    <source>
        <dbReference type="ARBA" id="ARBA00022737"/>
    </source>
</evidence>
<evidence type="ECO:0000256" key="4">
    <source>
        <dbReference type="ARBA" id="ARBA00022741"/>
    </source>
</evidence>
<feature type="domain" description="Disease resistance protein winged helix" evidence="9">
    <location>
        <begin position="706"/>
        <end position="756"/>
    </location>
</feature>
<dbReference type="AlphaFoldDB" id="M8BUR1"/>
<organism evidence="11">
    <name type="scientific">Aegilops tauschii</name>
    <name type="common">Tausch's goatgrass</name>
    <name type="synonym">Aegilops squarrosa</name>
    <dbReference type="NCBI Taxonomy" id="37682"/>
    <lineage>
        <taxon>Eukaryota</taxon>
        <taxon>Viridiplantae</taxon>
        <taxon>Streptophyta</taxon>
        <taxon>Embryophyta</taxon>
        <taxon>Tracheophyta</taxon>
        <taxon>Spermatophyta</taxon>
        <taxon>Magnoliopsida</taxon>
        <taxon>Liliopsida</taxon>
        <taxon>Poales</taxon>
        <taxon>Poaceae</taxon>
        <taxon>BOP clade</taxon>
        <taxon>Pooideae</taxon>
        <taxon>Triticodae</taxon>
        <taxon>Triticeae</taxon>
        <taxon>Triticinae</taxon>
        <taxon>Aegilops</taxon>
    </lineage>
</organism>
<evidence type="ECO:0000256" key="1">
    <source>
        <dbReference type="ARBA" id="ARBA00008894"/>
    </source>
</evidence>
<evidence type="ECO:0000256" key="5">
    <source>
        <dbReference type="ARBA" id="ARBA00022821"/>
    </source>
</evidence>
<keyword evidence="5" id="KW-0611">Plant defense</keyword>